<sequence>MHLEPPVFRPPSEAFSLILQLSLGCRHNACTFCGMYRDKKFRIKSWEEIKNDIDTCVEQLKDINRIFLADGDALAAPTELIQDTASYLSGMFPGLDRISMYAGPKDILGKSFDELKEIRSSGIKLLYLGVESGSDQILNAVCKGVTSQQMIEAGRKALQAGFELSVTVINGLGGTELWQEHACETGKVLTNIDPTYIGALTLMVVPNTPLYKKVQQGTFVIPDSRGILKELQLLIENINATNSVFRTNHASNYLPLRGVLNRDKATILRILDKAITEPEKIPLRPDYIRGL</sequence>
<dbReference type="STRING" id="341036.SAMN05660649_01694"/>
<dbReference type="SFLD" id="SFLDS00029">
    <property type="entry name" value="Radical_SAM"/>
    <property type="match status" value="1"/>
</dbReference>
<dbReference type="InterPro" id="IPR006638">
    <property type="entry name" value="Elp3/MiaA/NifB-like_rSAM"/>
</dbReference>
<comment type="cofactor">
    <cofactor evidence="1">
        <name>[4Fe-4S] cluster</name>
        <dbReference type="ChEBI" id="CHEBI:49883"/>
    </cofactor>
</comment>
<evidence type="ECO:0000256" key="1">
    <source>
        <dbReference type="ARBA" id="ARBA00001966"/>
    </source>
</evidence>
<dbReference type="GO" id="GO:0003824">
    <property type="term" value="F:catalytic activity"/>
    <property type="evidence" value="ECO:0007669"/>
    <property type="project" value="InterPro"/>
</dbReference>
<organism evidence="7 8">
    <name type="scientific">Desulfotruncus arcticus DSM 17038</name>
    <dbReference type="NCBI Taxonomy" id="1121424"/>
    <lineage>
        <taxon>Bacteria</taxon>
        <taxon>Bacillati</taxon>
        <taxon>Bacillota</taxon>
        <taxon>Clostridia</taxon>
        <taxon>Eubacteriales</taxon>
        <taxon>Desulfallaceae</taxon>
        <taxon>Desulfotruncus</taxon>
    </lineage>
</organism>
<dbReference type="OrthoDB" id="9777636at2"/>
<dbReference type="Pfam" id="PF04055">
    <property type="entry name" value="Radical_SAM"/>
    <property type="match status" value="1"/>
</dbReference>
<evidence type="ECO:0000313" key="7">
    <source>
        <dbReference type="EMBL" id="SFG45860.1"/>
    </source>
</evidence>
<dbReference type="PANTHER" id="PTHR43409">
    <property type="entry name" value="ANAEROBIC MAGNESIUM-PROTOPORPHYRIN IX MONOMETHYL ESTER CYCLASE-RELATED"/>
    <property type="match status" value="1"/>
</dbReference>
<evidence type="ECO:0000256" key="4">
    <source>
        <dbReference type="ARBA" id="ARBA00023004"/>
    </source>
</evidence>
<dbReference type="AlphaFoldDB" id="A0A1I2RZD7"/>
<gene>
    <name evidence="7" type="ORF">SAMN05660649_01694</name>
</gene>
<dbReference type="SFLD" id="SFLDG01095">
    <property type="entry name" value="Uncharacterised_Radical_SAM_Su"/>
    <property type="match status" value="1"/>
</dbReference>
<evidence type="ECO:0000256" key="5">
    <source>
        <dbReference type="ARBA" id="ARBA00023014"/>
    </source>
</evidence>
<dbReference type="Proteomes" id="UP000199337">
    <property type="component" value="Unassembled WGS sequence"/>
</dbReference>
<dbReference type="InterPro" id="IPR058240">
    <property type="entry name" value="rSAM_sf"/>
</dbReference>
<keyword evidence="3" id="KW-0479">Metal-binding</keyword>
<keyword evidence="8" id="KW-1185">Reference proteome</keyword>
<dbReference type="SFLD" id="SFLDG01082">
    <property type="entry name" value="B12-binding_domain_containing"/>
    <property type="match status" value="1"/>
</dbReference>
<name>A0A1I2RZD7_9FIRM</name>
<proteinExistence type="predicted"/>
<evidence type="ECO:0000259" key="6">
    <source>
        <dbReference type="PROSITE" id="PS51918"/>
    </source>
</evidence>
<dbReference type="InterPro" id="IPR007197">
    <property type="entry name" value="rSAM"/>
</dbReference>
<dbReference type="SUPFAM" id="SSF102114">
    <property type="entry name" value="Radical SAM enzymes"/>
    <property type="match status" value="1"/>
</dbReference>
<dbReference type="GO" id="GO:0051536">
    <property type="term" value="F:iron-sulfur cluster binding"/>
    <property type="evidence" value="ECO:0007669"/>
    <property type="project" value="UniProtKB-KW"/>
</dbReference>
<dbReference type="Gene3D" id="3.20.20.70">
    <property type="entry name" value="Aldolase class I"/>
    <property type="match status" value="1"/>
</dbReference>
<protein>
    <submittedName>
        <fullName evidence="7">Fe-S oxidoreductase</fullName>
    </submittedName>
</protein>
<feature type="domain" description="Radical SAM core" evidence="6">
    <location>
        <begin position="9"/>
        <end position="239"/>
    </location>
</feature>
<dbReference type="SMART" id="SM00729">
    <property type="entry name" value="Elp3"/>
    <property type="match status" value="1"/>
</dbReference>
<evidence type="ECO:0000313" key="8">
    <source>
        <dbReference type="Proteomes" id="UP000199337"/>
    </source>
</evidence>
<dbReference type="CDD" id="cd01335">
    <property type="entry name" value="Radical_SAM"/>
    <property type="match status" value="1"/>
</dbReference>
<dbReference type="PANTHER" id="PTHR43409:SF4">
    <property type="entry name" value="RADICAL SAM SUPERFAMILY PROTEIN"/>
    <property type="match status" value="1"/>
</dbReference>
<dbReference type="InterPro" id="IPR051198">
    <property type="entry name" value="BchE-like"/>
</dbReference>
<reference evidence="8" key="1">
    <citation type="submission" date="2016-10" db="EMBL/GenBank/DDBJ databases">
        <authorList>
            <person name="Varghese N."/>
            <person name="Submissions S."/>
        </authorList>
    </citation>
    <scope>NUCLEOTIDE SEQUENCE [LARGE SCALE GENOMIC DNA]</scope>
    <source>
        <strain evidence="8">DSM 17038</strain>
    </source>
</reference>
<dbReference type="PROSITE" id="PS51918">
    <property type="entry name" value="RADICAL_SAM"/>
    <property type="match status" value="1"/>
</dbReference>
<dbReference type="GO" id="GO:0046872">
    <property type="term" value="F:metal ion binding"/>
    <property type="evidence" value="ECO:0007669"/>
    <property type="project" value="UniProtKB-KW"/>
</dbReference>
<keyword evidence="4" id="KW-0408">Iron</keyword>
<dbReference type="RefSeq" id="WP_092470611.1">
    <property type="nucleotide sequence ID" value="NZ_FOOX01000005.1"/>
</dbReference>
<accession>A0A1I2RZD7</accession>
<dbReference type="EMBL" id="FOOX01000005">
    <property type="protein sequence ID" value="SFG45860.1"/>
    <property type="molecule type" value="Genomic_DNA"/>
</dbReference>
<evidence type="ECO:0000256" key="3">
    <source>
        <dbReference type="ARBA" id="ARBA00022723"/>
    </source>
</evidence>
<keyword evidence="2" id="KW-0949">S-adenosyl-L-methionine</keyword>
<dbReference type="InterPro" id="IPR013785">
    <property type="entry name" value="Aldolase_TIM"/>
</dbReference>
<evidence type="ECO:0000256" key="2">
    <source>
        <dbReference type="ARBA" id="ARBA00022691"/>
    </source>
</evidence>
<keyword evidence="5" id="KW-0411">Iron-sulfur</keyword>